<dbReference type="PANTHER" id="PTHR47331:SF5">
    <property type="entry name" value="RIBONUCLEASE H"/>
    <property type="match status" value="1"/>
</dbReference>
<comment type="caution">
    <text evidence="3">The sequence shown here is derived from an EMBL/GenBank/DDBJ whole genome shotgun (WGS) entry which is preliminary data.</text>
</comment>
<dbReference type="SUPFAM" id="SSF56672">
    <property type="entry name" value="DNA/RNA polymerases"/>
    <property type="match status" value="1"/>
</dbReference>
<dbReference type="InterPro" id="IPR043502">
    <property type="entry name" value="DNA/RNA_pol_sf"/>
</dbReference>
<name>A0A8X6YWP8_9ARAC</name>
<evidence type="ECO:0000256" key="1">
    <source>
        <dbReference type="SAM" id="MobiDB-lite"/>
    </source>
</evidence>
<gene>
    <name evidence="3" type="primary">AVEN_92787_1</name>
    <name evidence="3" type="ORF">TNIN_35151</name>
</gene>
<keyword evidence="4" id="KW-1185">Reference proteome</keyword>
<evidence type="ECO:0000313" key="4">
    <source>
        <dbReference type="Proteomes" id="UP000886998"/>
    </source>
</evidence>
<dbReference type="EMBL" id="BMAV01022379">
    <property type="protein sequence ID" value="GFY77219.1"/>
    <property type="molecule type" value="Genomic_DNA"/>
</dbReference>
<dbReference type="GO" id="GO:0071897">
    <property type="term" value="P:DNA biosynthetic process"/>
    <property type="evidence" value="ECO:0007669"/>
    <property type="project" value="UniProtKB-ARBA"/>
</dbReference>
<dbReference type="OrthoDB" id="8033604at2759"/>
<sequence>MLILLDRRVSHLNKTNKNTEVTHTRNSDSTEIKLPTLSLPTFSGVIDEWLTFSDLFQAAVTNNQNLTGAQELQYLKGVLKGDAQKIVQSLLITDGNFQIAWDLLKERYFHKREIVSSLMKKLMNISPITCESHAQILKLVDSTKECVRLLETLDLKVEGTADIILMFVIQFKLDSTTRGWWERSLDSEKISSLSELLKFLSNHARSLMTEGYGVKRNISNKKVTLVASGFRLHCTYCQNNHNLNKCDAFQNLSVQKRVNFVKSNNICFNCLTQFHRKSACKSTNKCRKCGKSHHTLLHFMTPNEPNSSIPRDANNSVLSASAQVFHPVMSDATNTDTGPNPPNVNNPSITPCSGFDSNSQVLLCTALVNVYDSFGGTQLCRVLLDPGSQACLITNSCLERLGLPRKRAHVRISCLGASDTRTNGISEIKFTPHFTSNISFVTSAYVVNKIVGQLPHFSLDSSWSEPFSDLKLADPTFFKSGPIDILIGVNIALPMLKGQPLSLGDSKPFAVRSDLGWEVAGNVPSEEMFSSIAVNSIQVVTDDLVSNFWKLDSVPEASFLTSEERACEDHFIETHVRNEDGRYVVRLPFHSPPSKLGDSRESAIRRFNSLEHSLIKKPAIYSQYRDFMEEYLTLGHMELVPKHDYAKREAYYLPHHAVLRDSSTTTKLRVVFDASAKSTTGHSLNDLLMVGPRVQRDVYPILLSFRTFQIAVCADVEKMFRQIKISSEDTNWQRILWRDNPKELVKEYRLTTVTYGTSCAPYLSPRTLTQLALDEKERYPLASFATLHHFYVDDLLSGAATEKEAVELVWQLKEMMRNGGFNLRKWQSNSETVIKEVPENQNLKVVQNDEEIKILGIRWNPKSDFFSFSVSLQEQKCAYSKREVLSEIARVFDPLGLLSPCVVFMKILLQELWKLNLEWDEPIPEDLNKQWAAFRKELHLIEKMKIPRSTTDIVIDKTKVLIEACLNSRPLTELSPDPSDFNALTPAHFLVGGPIHQFPEPSQPSRSIALSERWNLIQRLRRYFWDRWSTEYLHRLQPRSKWWKTKPNLQLGDMVIIEKEQTTPLNWTLGRINKLFFGPDQKVRVVSVNTKYGQLTRNVNKIYILPNSQEI</sequence>
<evidence type="ECO:0000313" key="3">
    <source>
        <dbReference type="EMBL" id="GFY77219.1"/>
    </source>
</evidence>
<dbReference type="InterPro" id="IPR008042">
    <property type="entry name" value="Retrotrans_Pao"/>
</dbReference>
<dbReference type="InterPro" id="IPR040676">
    <property type="entry name" value="DUF5641"/>
</dbReference>
<dbReference type="InterPro" id="IPR005312">
    <property type="entry name" value="DUF1759"/>
</dbReference>
<dbReference type="Pfam" id="PF18701">
    <property type="entry name" value="DUF5641"/>
    <property type="match status" value="1"/>
</dbReference>
<feature type="region of interest" description="Disordered" evidence="1">
    <location>
        <begin position="330"/>
        <end position="349"/>
    </location>
</feature>
<feature type="domain" description="DUF5641" evidence="2">
    <location>
        <begin position="1012"/>
        <end position="1105"/>
    </location>
</feature>
<accession>A0A8X6YWP8</accession>
<dbReference type="CDD" id="cd01644">
    <property type="entry name" value="RT_pepA17"/>
    <property type="match status" value="1"/>
</dbReference>
<dbReference type="Proteomes" id="UP000886998">
    <property type="component" value="Unassembled WGS sequence"/>
</dbReference>
<reference evidence="3" key="1">
    <citation type="submission" date="2020-08" db="EMBL/GenBank/DDBJ databases">
        <title>Multicomponent nature underlies the extraordinary mechanical properties of spider dragline silk.</title>
        <authorList>
            <person name="Kono N."/>
            <person name="Nakamura H."/>
            <person name="Mori M."/>
            <person name="Yoshida Y."/>
            <person name="Ohtoshi R."/>
            <person name="Malay A.D."/>
            <person name="Moran D.A.P."/>
            <person name="Tomita M."/>
            <person name="Numata K."/>
            <person name="Arakawa K."/>
        </authorList>
    </citation>
    <scope>NUCLEOTIDE SEQUENCE</scope>
</reference>
<dbReference type="Pfam" id="PF05380">
    <property type="entry name" value="Peptidase_A17"/>
    <property type="match status" value="1"/>
</dbReference>
<organism evidence="3 4">
    <name type="scientific">Trichonephila inaurata madagascariensis</name>
    <dbReference type="NCBI Taxonomy" id="2747483"/>
    <lineage>
        <taxon>Eukaryota</taxon>
        <taxon>Metazoa</taxon>
        <taxon>Ecdysozoa</taxon>
        <taxon>Arthropoda</taxon>
        <taxon>Chelicerata</taxon>
        <taxon>Arachnida</taxon>
        <taxon>Araneae</taxon>
        <taxon>Araneomorphae</taxon>
        <taxon>Entelegynae</taxon>
        <taxon>Araneoidea</taxon>
        <taxon>Nephilidae</taxon>
        <taxon>Trichonephila</taxon>
        <taxon>Trichonephila inaurata</taxon>
    </lineage>
</organism>
<dbReference type="PANTHER" id="PTHR47331">
    <property type="entry name" value="PHD-TYPE DOMAIN-CONTAINING PROTEIN"/>
    <property type="match status" value="1"/>
</dbReference>
<proteinExistence type="predicted"/>
<dbReference type="AlphaFoldDB" id="A0A8X6YWP8"/>
<dbReference type="Pfam" id="PF03564">
    <property type="entry name" value="DUF1759"/>
    <property type="match status" value="1"/>
</dbReference>
<protein>
    <submittedName>
        <fullName evidence="3">Integrase catalytic domain-containing protein</fullName>
    </submittedName>
</protein>
<evidence type="ECO:0000259" key="2">
    <source>
        <dbReference type="Pfam" id="PF18701"/>
    </source>
</evidence>